<evidence type="ECO:0000256" key="6">
    <source>
        <dbReference type="ARBA" id="ARBA00022840"/>
    </source>
</evidence>
<keyword evidence="6 14" id="KW-0067">ATP-binding</keyword>
<dbReference type="SUPFAM" id="SSF52540">
    <property type="entry name" value="P-loop containing nucleoside triphosphate hydrolases"/>
    <property type="match status" value="1"/>
</dbReference>
<dbReference type="GO" id="GO:0005886">
    <property type="term" value="C:plasma membrane"/>
    <property type="evidence" value="ECO:0007669"/>
    <property type="project" value="UniProtKB-SubCell"/>
</dbReference>
<dbReference type="Pfam" id="PF00005">
    <property type="entry name" value="ABC_tran"/>
    <property type="match status" value="1"/>
</dbReference>
<dbReference type="Pfam" id="PF00664">
    <property type="entry name" value="ABC_membrane"/>
    <property type="match status" value="1"/>
</dbReference>
<evidence type="ECO:0000256" key="4">
    <source>
        <dbReference type="ARBA" id="ARBA00022692"/>
    </source>
</evidence>
<dbReference type="InterPro" id="IPR017871">
    <property type="entry name" value="ABC_transporter-like_CS"/>
</dbReference>
<dbReference type="GO" id="GO:0015421">
    <property type="term" value="F:ABC-type oligopeptide transporter activity"/>
    <property type="evidence" value="ECO:0007669"/>
    <property type="project" value="TreeGrafter"/>
</dbReference>
<dbReference type="Gene3D" id="3.40.50.300">
    <property type="entry name" value="P-loop containing nucleotide triphosphate hydrolases"/>
    <property type="match status" value="1"/>
</dbReference>
<keyword evidence="7" id="KW-1278">Translocase</keyword>
<evidence type="ECO:0000313" key="15">
    <source>
        <dbReference type="Proteomes" id="UP000252387"/>
    </source>
</evidence>
<dbReference type="GO" id="GO:0034040">
    <property type="term" value="F:ATPase-coupled lipid transmembrane transporter activity"/>
    <property type="evidence" value="ECO:0007669"/>
    <property type="project" value="InterPro"/>
</dbReference>
<dbReference type="PANTHER" id="PTHR43394:SF1">
    <property type="entry name" value="ATP-BINDING CASSETTE SUB-FAMILY B MEMBER 10, MITOCHONDRIAL"/>
    <property type="match status" value="1"/>
</dbReference>
<evidence type="ECO:0000256" key="3">
    <source>
        <dbReference type="ARBA" id="ARBA00022475"/>
    </source>
</evidence>
<keyword evidence="3" id="KW-1003">Cell membrane</keyword>
<dbReference type="GO" id="GO:0005524">
    <property type="term" value="F:ATP binding"/>
    <property type="evidence" value="ECO:0007669"/>
    <property type="project" value="UniProtKB-KW"/>
</dbReference>
<evidence type="ECO:0000256" key="8">
    <source>
        <dbReference type="ARBA" id="ARBA00022989"/>
    </source>
</evidence>
<dbReference type="SMART" id="SM00382">
    <property type="entry name" value="AAA"/>
    <property type="match status" value="1"/>
</dbReference>
<evidence type="ECO:0000313" key="14">
    <source>
        <dbReference type="EMBL" id="RCS30914.1"/>
    </source>
</evidence>
<sequence>MSDANKSVSIWDAESWRIYKRLLGYTWRYWAVGLVSLFGMLADGAGQAIFTNLLKLITDDLFAKKDPYLIFWMPIWIISIFFVRSVGTFVSNYGISYMGRHVVQAIQQDVFDAYLRLPAAFFGAEPSGQQISRITYTSEQVAAAATDSIKTVVTDGFTVIAMLAVMLYNSVYLTSALLVMVPAIALIAAMVSRRYRRISRRIQGSMGSVTGTVEESVGAHREVRVYGGQAHESNRFSEVTRRTRGLNLKIAATNATSSSTIQLVAASALAALVFLGTRPRVLNEMSPGVFLAVLTAMGMMLPALRRLANVQANVQRGLSAAEDLFEIIDLPPEPDDGTLLLGRTRGELSMQGIRLVYPRSEVEALRGVDLHCAPGTVTALVGRSGSGKSSLVSLLPRFYAPSSGRIMLDGENYESYTLASLRRQIAWVGQSVVLFDDTVANNIAYGELAGASEADIVAAAEAANAMEFIARMPQGIHTQVGQSGNMLSGGQRQRIAIARAILKNAPILVLDEATSALDTESERLIQQALQRLMKDRTTLVIAHRLSTIEGADQIAVMDQGRIVERGTHAELLALGGHYAALHRMQFHDHAAEQAGD</sequence>
<keyword evidence="10 11" id="KW-0472">Membrane</keyword>
<dbReference type="FunFam" id="3.40.50.300:FF:000140">
    <property type="entry name" value="Lipid A export ATP-binding/permease protein MsbA"/>
    <property type="match status" value="1"/>
</dbReference>
<accession>A0A368KG78</accession>
<organism evidence="14 15">
    <name type="scientific">Rhodanobacter denitrificans</name>
    <dbReference type="NCBI Taxonomy" id="666685"/>
    <lineage>
        <taxon>Bacteria</taxon>
        <taxon>Pseudomonadati</taxon>
        <taxon>Pseudomonadota</taxon>
        <taxon>Gammaproteobacteria</taxon>
        <taxon>Lysobacterales</taxon>
        <taxon>Rhodanobacteraceae</taxon>
        <taxon>Rhodanobacter</taxon>
    </lineage>
</organism>
<dbReference type="InterPro" id="IPR027417">
    <property type="entry name" value="P-loop_NTPase"/>
</dbReference>
<keyword evidence="4 11" id="KW-0812">Transmembrane</keyword>
<feature type="domain" description="ABC transporter" evidence="12">
    <location>
        <begin position="348"/>
        <end position="584"/>
    </location>
</feature>
<comment type="subcellular location">
    <subcellularLocation>
        <location evidence="1">Cell membrane</location>
        <topology evidence="1">Multi-pass membrane protein</topology>
    </subcellularLocation>
</comment>
<dbReference type="InterPro" id="IPR039421">
    <property type="entry name" value="Type_1_exporter"/>
</dbReference>
<comment type="caution">
    <text evidence="14">The sequence shown here is derived from an EMBL/GenBank/DDBJ whole genome shotgun (WGS) entry which is preliminary data.</text>
</comment>
<dbReference type="PROSITE" id="PS50929">
    <property type="entry name" value="ABC_TM1F"/>
    <property type="match status" value="1"/>
</dbReference>
<dbReference type="PROSITE" id="PS50893">
    <property type="entry name" value="ABC_TRANSPORTER_2"/>
    <property type="match status" value="1"/>
</dbReference>
<dbReference type="Gene3D" id="1.20.1560.10">
    <property type="entry name" value="ABC transporter type 1, transmembrane domain"/>
    <property type="match status" value="1"/>
</dbReference>
<dbReference type="PROSITE" id="PS00211">
    <property type="entry name" value="ABC_TRANSPORTER_1"/>
    <property type="match status" value="1"/>
</dbReference>
<feature type="transmembrane region" description="Helical" evidence="11">
    <location>
        <begin position="29"/>
        <end position="57"/>
    </location>
</feature>
<dbReference type="InterPro" id="IPR036640">
    <property type="entry name" value="ABC1_TM_sf"/>
</dbReference>
<evidence type="ECO:0000256" key="2">
    <source>
        <dbReference type="ARBA" id="ARBA00022448"/>
    </source>
</evidence>
<dbReference type="NCBIfam" id="TIGR02203">
    <property type="entry name" value="MsbA_lipidA"/>
    <property type="match status" value="1"/>
</dbReference>
<keyword evidence="15" id="KW-1185">Reference proteome</keyword>
<dbReference type="GO" id="GO:0016887">
    <property type="term" value="F:ATP hydrolysis activity"/>
    <property type="evidence" value="ECO:0007669"/>
    <property type="project" value="InterPro"/>
</dbReference>
<name>A0A368KG78_9GAMM</name>
<dbReference type="SUPFAM" id="SSF90123">
    <property type="entry name" value="ABC transporter transmembrane region"/>
    <property type="match status" value="1"/>
</dbReference>
<evidence type="ECO:0000256" key="11">
    <source>
        <dbReference type="SAM" id="Phobius"/>
    </source>
</evidence>
<evidence type="ECO:0000256" key="7">
    <source>
        <dbReference type="ARBA" id="ARBA00022967"/>
    </source>
</evidence>
<evidence type="ECO:0000256" key="1">
    <source>
        <dbReference type="ARBA" id="ARBA00004651"/>
    </source>
</evidence>
<dbReference type="InterPro" id="IPR011917">
    <property type="entry name" value="ABC_transpr_lipidA"/>
</dbReference>
<evidence type="ECO:0000259" key="12">
    <source>
        <dbReference type="PROSITE" id="PS50893"/>
    </source>
</evidence>
<feature type="domain" description="ABC transmembrane type-1" evidence="13">
    <location>
        <begin position="34"/>
        <end position="316"/>
    </location>
</feature>
<dbReference type="PANTHER" id="PTHR43394">
    <property type="entry name" value="ATP-DEPENDENT PERMEASE MDL1, MITOCHONDRIAL"/>
    <property type="match status" value="1"/>
</dbReference>
<reference evidence="14 15" key="1">
    <citation type="submission" date="2018-05" db="EMBL/GenBank/DDBJ databases">
        <title>Draft genome sequence of Rhodanobacter denitrificans Yn1 isolated from gold copper mine.</title>
        <authorList>
            <person name="Yang N."/>
            <person name="Mazhar H.S."/>
            <person name="Rensing C."/>
        </authorList>
    </citation>
    <scope>NUCLEOTIDE SEQUENCE [LARGE SCALE GENOMIC DNA]</scope>
    <source>
        <strain evidence="14 15">Yn1</strain>
    </source>
</reference>
<evidence type="ECO:0000256" key="10">
    <source>
        <dbReference type="ARBA" id="ARBA00023136"/>
    </source>
</evidence>
<evidence type="ECO:0000259" key="13">
    <source>
        <dbReference type="PROSITE" id="PS50929"/>
    </source>
</evidence>
<dbReference type="InterPro" id="IPR003439">
    <property type="entry name" value="ABC_transporter-like_ATP-bd"/>
</dbReference>
<proteinExistence type="predicted"/>
<keyword evidence="2" id="KW-0813">Transport</keyword>
<dbReference type="RefSeq" id="WP_114340991.1">
    <property type="nucleotide sequence ID" value="NZ_QFWQ01000003.1"/>
</dbReference>
<protein>
    <submittedName>
        <fullName evidence="14">Lipid A export permease/ATP-binding protein MsbA</fullName>
    </submittedName>
</protein>
<dbReference type="EMBL" id="QFWQ01000003">
    <property type="protein sequence ID" value="RCS30914.1"/>
    <property type="molecule type" value="Genomic_DNA"/>
</dbReference>
<evidence type="ECO:0000256" key="5">
    <source>
        <dbReference type="ARBA" id="ARBA00022741"/>
    </source>
</evidence>
<dbReference type="Proteomes" id="UP000252387">
    <property type="component" value="Unassembled WGS sequence"/>
</dbReference>
<dbReference type="InterPro" id="IPR003593">
    <property type="entry name" value="AAA+_ATPase"/>
</dbReference>
<dbReference type="CDD" id="cd18552">
    <property type="entry name" value="ABC_6TM_MsbA_like"/>
    <property type="match status" value="1"/>
</dbReference>
<keyword evidence="5" id="KW-0547">Nucleotide-binding</keyword>
<evidence type="ECO:0000256" key="9">
    <source>
        <dbReference type="ARBA" id="ARBA00023055"/>
    </source>
</evidence>
<dbReference type="OrthoDB" id="9806127at2"/>
<dbReference type="InterPro" id="IPR011527">
    <property type="entry name" value="ABC1_TM_dom"/>
</dbReference>
<keyword evidence="8 11" id="KW-1133">Transmembrane helix</keyword>
<gene>
    <name evidence="14" type="primary">msbA</name>
    <name evidence="14" type="ORF">DEO45_03950</name>
</gene>
<feature type="transmembrane region" description="Helical" evidence="11">
    <location>
        <begin position="171"/>
        <end position="191"/>
    </location>
</feature>
<keyword evidence="9" id="KW-0445">Lipid transport</keyword>
<feature type="transmembrane region" description="Helical" evidence="11">
    <location>
        <begin position="69"/>
        <end position="90"/>
    </location>
</feature>
<dbReference type="AlphaFoldDB" id="A0A368KG78"/>